<keyword evidence="1" id="KW-0812">Transmembrane</keyword>
<evidence type="ECO:0000313" key="3">
    <source>
        <dbReference type="Proteomes" id="UP000053105"/>
    </source>
</evidence>
<accession>A0A0M9A8E5</accession>
<dbReference type="GO" id="GO:0007173">
    <property type="term" value="P:epidermal growth factor receptor signaling pathway"/>
    <property type="evidence" value="ECO:0007669"/>
    <property type="project" value="InterPro"/>
</dbReference>
<dbReference type="PANTHER" id="PTHR12332:SF1">
    <property type="entry name" value="KEREN-RELATED"/>
    <property type="match status" value="1"/>
</dbReference>
<evidence type="ECO:0000313" key="2">
    <source>
        <dbReference type="EMBL" id="KOX78576.1"/>
    </source>
</evidence>
<gene>
    <name evidence="2" type="ORF">WN51_07437</name>
</gene>
<dbReference type="Gene3D" id="2.10.25.10">
    <property type="entry name" value="Laminin"/>
    <property type="match status" value="1"/>
</dbReference>
<dbReference type="InterPro" id="IPR043403">
    <property type="entry name" value="Gurken/Spitz"/>
</dbReference>
<reference evidence="2 3" key="1">
    <citation type="submission" date="2015-07" db="EMBL/GenBank/DDBJ databases">
        <title>The genome of Melipona quadrifasciata.</title>
        <authorList>
            <person name="Pan H."/>
            <person name="Kapheim K."/>
        </authorList>
    </citation>
    <scope>NUCLEOTIDE SEQUENCE [LARGE SCALE GENOMIC DNA]</scope>
    <source>
        <strain evidence="2">0111107301</strain>
        <tissue evidence="2">Whole body</tissue>
    </source>
</reference>
<keyword evidence="1" id="KW-1133">Transmembrane helix</keyword>
<feature type="transmembrane region" description="Helical" evidence="1">
    <location>
        <begin position="252"/>
        <end position="274"/>
    </location>
</feature>
<dbReference type="AlphaFoldDB" id="A0A0M9A8E5"/>
<dbReference type="GO" id="GO:0005154">
    <property type="term" value="F:epidermal growth factor receptor binding"/>
    <property type="evidence" value="ECO:0007669"/>
    <property type="project" value="InterPro"/>
</dbReference>
<dbReference type="EMBL" id="KQ435720">
    <property type="protein sequence ID" value="KOX78576.1"/>
    <property type="molecule type" value="Genomic_DNA"/>
</dbReference>
<evidence type="ECO:0000256" key="1">
    <source>
        <dbReference type="SAM" id="Phobius"/>
    </source>
</evidence>
<dbReference type="OrthoDB" id="6233064at2759"/>
<sequence length="345" mass="38791">MTSVKCTQQVNSPEKVKFTPSTTCDTSQNKSVAMIENREIQKLLGLPSSVCFIECSRRWDGTGRFENSQGLFMEVDRNRLQSTEKFSGNLNENLKPIRKIPVLVCAFEYFRDVRNRYLFTLGALRLFITVNAETTATDADASTKHHIPHVHVSTGLCGMHTDEIQWQNKMFKVNGHLPGFLAAFCGSAAYEQQRPDARVLPTLLSSLTYNIVPNQGFISCRCANGYIGQRCEFKDLDGSYLPSRQRVMLETASIAGGATIAIFLVFIICIAAYIHCRRKQKELRSSNCVDTVDGPGRDPELRPFSNRSRSLVIFMTKNPNSSILCCGMKKLPNALRKQKMNRLVI</sequence>
<proteinExistence type="predicted"/>
<dbReference type="GO" id="GO:0048018">
    <property type="term" value="F:receptor ligand activity"/>
    <property type="evidence" value="ECO:0007669"/>
    <property type="project" value="InterPro"/>
</dbReference>
<keyword evidence="1" id="KW-0472">Membrane</keyword>
<name>A0A0M9A8E5_9HYME</name>
<keyword evidence="3" id="KW-1185">Reference proteome</keyword>
<organism evidence="2 3">
    <name type="scientific">Melipona quadrifasciata</name>
    <dbReference type="NCBI Taxonomy" id="166423"/>
    <lineage>
        <taxon>Eukaryota</taxon>
        <taxon>Metazoa</taxon>
        <taxon>Ecdysozoa</taxon>
        <taxon>Arthropoda</taxon>
        <taxon>Hexapoda</taxon>
        <taxon>Insecta</taxon>
        <taxon>Pterygota</taxon>
        <taxon>Neoptera</taxon>
        <taxon>Endopterygota</taxon>
        <taxon>Hymenoptera</taxon>
        <taxon>Apocrita</taxon>
        <taxon>Aculeata</taxon>
        <taxon>Apoidea</taxon>
        <taxon>Anthophila</taxon>
        <taxon>Apidae</taxon>
        <taxon>Melipona</taxon>
    </lineage>
</organism>
<dbReference type="Proteomes" id="UP000053105">
    <property type="component" value="Unassembled WGS sequence"/>
</dbReference>
<dbReference type="PANTHER" id="PTHR12332">
    <property type="entry name" value="KEREN-RELATED"/>
    <property type="match status" value="1"/>
</dbReference>
<dbReference type="STRING" id="166423.A0A0M9A8E5"/>
<protein>
    <submittedName>
        <fullName evidence="2">Protein spitz</fullName>
    </submittedName>
</protein>